<gene>
    <name evidence="8" type="ORF">M422DRAFT_68859</name>
</gene>
<evidence type="ECO:0000256" key="6">
    <source>
        <dbReference type="ARBA" id="ARBA00023180"/>
    </source>
</evidence>
<dbReference type="HOGENOM" id="CLU_008523_10_0_1"/>
<dbReference type="InterPro" id="IPR029058">
    <property type="entry name" value="AB_hydrolase_fold"/>
</dbReference>
<dbReference type="InterPro" id="IPR001563">
    <property type="entry name" value="Peptidase_S10"/>
</dbReference>
<organism evidence="8 9">
    <name type="scientific">Sphaerobolus stellatus (strain SS14)</name>
    <dbReference type="NCBI Taxonomy" id="990650"/>
    <lineage>
        <taxon>Eukaryota</taxon>
        <taxon>Fungi</taxon>
        <taxon>Dikarya</taxon>
        <taxon>Basidiomycota</taxon>
        <taxon>Agaricomycotina</taxon>
        <taxon>Agaricomycetes</taxon>
        <taxon>Phallomycetidae</taxon>
        <taxon>Geastrales</taxon>
        <taxon>Sphaerobolaceae</taxon>
        <taxon>Sphaerobolus</taxon>
    </lineage>
</organism>
<evidence type="ECO:0000256" key="5">
    <source>
        <dbReference type="ARBA" id="ARBA00022801"/>
    </source>
</evidence>
<keyword evidence="5" id="KW-0378">Hydrolase</keyword>
<sequence>MTVFFLELLVIGYILFSVAPMYMSGAVVDEFQDEIYSRISIPTFPCTINNTSGVPFSHVGQIGLKGDTAESPKQPFFWFFEAETARPKKSPLILRLGSDLGESALLSALSGPAPCALVENGTVFNPHRWTERFNLLVLDYPGSVGYSKAQEANNFHLEDAALDVYDFLQKFFKLHPGLERNSVVISAGGSFGGLLAPYIGSVIQNANKALARKKGSKRDVHIRLDSIMLSGSILNPASYFRWHLHDRCSRNIYDPETCLRVYGEFPACLYKIQSALQNPTVESNIKAGTFCYETLFKVVMNNTQFFESPKCAGYDNLKDAPPTCQLSLAQANEFFGNPSVQDYIGLDYTSFNAWNAQIESKFHSTGELIRPYHILYEKLIKDGVRLLNYVGSEDSTNPWSETVSDFERQQTPFQGRFLREAGSTWRLKDSPNATVRSIGVGAGTLTHILISEAAPFVKQDQSALVKSIVEHWITNQPFQMDLEDDDRNQWQLV</sequence>
<keyword evidence="3" id="KW-0645">Protease</keyword>
<accession>A0A0C9UWR1</accession>
<comment type="similarity">
    <text evidence="1">Belongs to the peptidase S10 family.</text>
</comment>
<dbReference type="Pfam" id="PF00450">
    <property type="entry name" value="Peptidase_S10"/>
    <property type="match status" value="1"/>
</dbReference>
<evidence type="ECO:0000256" key="2">
    <source>
        <dbReference type="ARBA" id="ARBA00022645"/>
    </source>
</evidence>
<dbReference type="PANTHER" id="PTHR11802">
    <property type="entry name" value="SERINE PROTEASE FAMILY S10 SERINE CARBOXYPEPTIDASE"/>
    <property type="match status" value="1"/>
</dbReference>
<dbReference type="Proteomes" id="UP000054279">
    <property type="component" value="Unassembled WGS sequence"/>
</dbReference>
<dbReference type="OrthoDB" id="443318at2759"/>
<name>A0A0C9UWR1_SPHS4</name>
<reference evidence="8 9" key="1">
    <citation type="submission" date="2014-06" db="EMBL/GenBank/DDBJ databases">
        <title>Evolutionary Origins and Diversification of the Mycorrhizal Mutualists.</title>
        <authorList>
            <consortium name="DOE Joint Genome Institute"/>
            <consortium name="Mycorrhizal Genomics Consortium"/>
            <person name="Kohler A."/>
            <person name="Kuo A."/>
            <person name="Nagy L.G."/>
            <person name="Floudas D."/>
            <person name="Copeland A."/>
            <person name="Barry K.W."/>
            <person name="Cichocki N."/>
            <person name="Veneault-Fourrey C."/>
            <person name="LaButti K."/>
            <person name="Lindquist E.A."/>
            <person name="Lipzen A."/>
            <person name="Lundell T."/>
            <person name="Morin E."/>
            <person name="Murat C."/>
            <person name="Riley R."/>
            <person name="Ohm R."/>
            <person name="Sun H."/>
            <person name="Tunlid A."/>
            <person name="Henrissat B."/>
            <person name="Grigoriev I.V."/>
            <person name="Hibbett D.S."/>
            <person name="Martin F."/>
        </authorList>
    </citation>
    <scope>NUCLEOTIDE SEQUENCE [LARGE SCALE GENOMIC DNA]</scope>
    <source>
        <strain evidence="8 9">SS14</strain>
    </source>
</reference>
<evidence type="ECO:0000313" key="9">
    <source>
        <dbReference type="Proteomes" id="UP000054279"/>
    </source>
</evidence>
<dbReference type="AlphaFoldDB" id="A0A0C9UWR1"/>
<feature type="signal peptide" evidence="7">
    <location>
        <begin position="1"/>
        <end position="20"/>
    </location>
</feature>
<evidence type="ECO:0000256" key="4">
    <source>
        <dbReference type="ARBA" id="ARBA00022729"/>
    </source>
</evidence>
<dbReference type="PANTHER" id="PTHR11802:SF3">
    <property type="entry name" value="RETINOID-INDUCIBLE SERINE CARBOXYPEPTIDASE"/>
    <property type="match status" value="1"/>
</dbReference>
<dbReference type="GO" id="GO:0006508">
    <property type="term" value="P:proteolysis"/>
    <property type="evidence" value="ECO:0007669"/>
    <property type="project" value="UniProtKB-KW"/>
</dbReference>
<evidence type="ECO:0000256" key="7">
    <source>
        <dbReference type="SAM" id="SignalP"/>
    </source>
</evidence>
<keyword evidence="4 7" id="KW-0732">Signal</keyword>
<protein>
    <recommendedName>
        <fullName evidence="10">Carboxypeptidase</fullName>
    </recommendedName>
</protein>
<dbReference type="SUPFAM" id="SSF53474">
    <property type="entry name" value="alpha/beta-Hydrolases"/>
    <property type="match status" value="1"/>
</dbReference>
<feature type="chain" id="PRO_5002214565" description="Carboxypeptidase" evidence="7">
    <location>
        <begin position="21"/>
        <end position="493"/>
    </location>
</feature>
<dbReference type="Gene3D" id="3.40.50.1820">
    <property type="entry name" value="alpha/beta hydrolase"/>
    <property type="match status" value="1"/>
</dbReference>
<dbReference type="Gene3D" id="1.10.287.410">
    <property type="match status" value="1"/>
</dbReference>
<keyword evidence="9" id="KW-1185">Reference proteome</keyword>
<keyword evidence="6" id="KW-0325">Glycoprotein</keyword>
<evidence type="ECO:0000313" key="8">
    <source>
        <dbReference type="EMBL" id="KIJ39289.1"/>
    </source>
</evidence>
<evidence type="ECO:0000256" key="1">
    <source>
        <dbReference type="ARBA" id="ARBA00009431"/>
    </source>
</evidence>
<evidence type="ECO:0000256" key="3">
    <source>
        <dbReference type="ARBA" id="ARBA00022670"/>
    </source>
</evidence>
<evidence type="ECO:0008006" key="10">
    <source>
        <dbReference type="Google" id="ProtNLM"/>
    </source>
</evidence>
<dbReference type="GO" id="GO:0004185">
    <property type="term" value="F:serine-type carboxypeptidase activity"/>
    <property type="evidence" value="ECO:0007669"/>
    <property type="project" value="InterPro"/>
</dbReference>
<dbReference type="EMBL" id="KN837153">
    <property type="protein sequence ID" value="KIJ39289.1"/>
    <property type="molecule type" value="Genomic_DNA"/>
</dbReference>
<proteinExistence type="inferred from homology"/>
<keyword evidence="2" id="KW-0121">Carboxypeptidase</keyword>